<dbReference type="SUPFAM" id="SSF53756">
    <property type="entry name" value="UDP-Glycosyltransferase/glycogen phosphorylase"/>
    <property type="match status" value="1"/>
</dbReference>
<keyword evidence="3" id="KW-1185">Reference proteome</keyword>
<dbReference type="Pfam" id="PF00534">
    <property type="entry name" value="Glycos_transf_1"/>
    <property type="match status" value="1"/>
</dbReference>
<dbReference type="AlphaFoldDB" id="A0A5C7A603"/>
<dbReference type="PANTHER" id="PTHR12526">
    <property type="entry name" value="GLYCOSYLTRANSFERASE"/>
    <property type="match status" value="1"/>
</dbReference>
<organism evidence="2 3">
    <name type="scientific">Psychrobacter frigidicola</name>
    <dbReference type="NCBI Taxonomy" id="45611"/>
    <lineage>
        <taxon>Bacteria</taxon>
        <taxon>Pseudomonadati</taxon>
        <taxon>Pseudomonadota</taxon>
        <taxon>Gammaproteobacteria</taxon>
        <taxon>Moraxellales</taxon>
        <taxon>Moraxellaceae</taxon>
        <taxon>Psychrobacter</taxon>
    </lineage>
</organism>
<protein>
    <submittedName>
        <fullName evidence="2">Glycosyltransferase</fullName>
    </submittedName>
</protein>
<dbReference type="RefSeq" id="WP_147222264.1">
    <property type="nucleotide sequence ID" value="NZ_CAJGYY010000001.1"/>
</dbReference>
<feature type="domain" description="Glycosyl transferase family 1" evidence="1">
    <location>
        <begin position="468"/>
        <end position="639"/>
    </location>
</feature>
<evidence type="ECO:0000259" key="1">
    <source>
        <dbReference type="Pfam" id="PF00534"/>
    </source>
</evidence>
<evidence type="ECO:0000313" key="3">
    <source>
        <dbReference type="Proteomes" id="UP000321903"/>
    </source>
</evidence>
<dbReference type="Proteomes" id="UP000321903">
    <property type="component" value="Unassembled WGS sequence"/>
</dbReference>
<keyword evidence="2" id="KW-0808">Transferase</keyword>
<dbReference type="EMBL" id="VORZ01000001">
    <property type="protein sequence ID" value="TXD98115.1"/>
    <property type="molecule type" value="Genomic_DNA"/>
</dbReference>
<comment type="caution">
    <text evidence="2">The sequence shown here is derived from an EMBL/GenBank/DDBJ whole genome shotgun (WGS) entry which is preliminary data.</text>
</comment>
<evidence type="ECO:0000313" key="2">
    <source>
        <dbReference type="EMBL" id="TXD98115.1"/>
    </source>
</evidence>
<name>A0A5C7A603_9GAMM</name>
<dbReference type="InterPro" id="IPR001296">
    <property type="entry name" value="Glyco_trans_1"/>
</dbReference>
<dbReference type="Gene3D" id="3.40.50.2000">
    <property type="entry name" value="Glycogen Phosphorylase B"/>
    <property type="match status" value="1"/>
</dbReference>
<reference evidence="2 3" key="1">
    <citation type="submission" date="2019-08" db="EMBL/GenBank/DDBJ databases">
        <title>Genome sequence of Psychrobacter frigidicola ACAM304 (type strain).</title>
        <authorList>
            <person name="Bowman J.P."/>
        </authorList>
    </citation>
    <scope>NUCLEOTIDE SEQUENCE [LARGE SCALE GENOMIC DNA]</scope>
    <source>
        <strain evidence="2 3">ACAM 304</strain>
    </source>
</reference>
<dbReference type="OrthoDB" id="9801609at2"/>
<proteinExistence type="predicted"/>
<dbReference type="CDD" id="cd03801">
    <property type="entry name" value="GT4_PimA-like"/>
    <property type="match status" value="1"/>
</dbReference>
<dbReference type="GO" id="GO:0016757">
    <property type="term" value="F:glycosyltransferase activity"/>
    <property type="evidence" value="ECO:0007669"/>
    <property type="project" value="InterPro"/>
</dbReference>
<gene>
    <name evidence="2" type="ORF">ES754_04015</name>
</gene>
<dbReference type="GO" id="GO:1901135">
    <property type="term" value="P:carbohydrate derivative metabolic process"/>
    <property type="evidence" value="ECO:0007669"/>
    <property type="project" value="UniProtKB-ARBA"/>
</dbReference>
<accession>A0A5C7A603</accession>
<sequence length="679" mass="78315">MNQFVKLRKNFFKNNSAYDFTPVLIKNVMSVENKLQTIEERFLIRFNNINEINKGNELDENKLEELLSYLGEDPYTDRFTIDTILKEYSTYPKEKIESLIGKELENTDNNKDKIYHLLDLNLEVNSDILSLDSIVEMIEKYKDDFDTITLLFESLKQFNLKVSKEYLYNQIKLDYPTTIKIQILALLDHFYSINNLDLTLIRDKIRVKGSFVFVNDYIEFLKGKHQREKNGVVILQSMFYGDFEDSGKGNNGGLAILLKILGDEVSFDERIDRVITITISDVSEKPFMVNYQDNHLFVRLPAYLDRTVSDPFLKRELFTKRYIKNYLEKLNTQPGLFHIRYLDNASVAVAKLSKELNKKLVLTLAPDPHRNMIDEEDVLKNFSFNELQILANKIAIGDNLILKSDKVLGIGGKKVNKELHLYFPQFTHYNIKDKVKMIAEGIKTDEDMFKDKEDVEVCNLSELIGIHPSFCDKPIILNVGRLAKIKGQVNLFKAWSNSKLNETYNLLIIGGDLENPNKDEQEIIDLFNQGIKDRPELKDKFYHKGALHNDKIKLVEKSIKKQTFDFPHIYLASSIKEEFGIAILEAMSRGFLIIAPIKGGVKSYISNRGNGFLIDTSSSKTIARATEKILYNSDISTEEFREIQKAGKDTIEKEFSIDKIAKTFTDTYLSVIGGEENEV</sequence>